<comment type="cofactor">
    <cofactor evidence="1">
        <name>pyridoxal 5'-phosphate</name>
        <dbReference type="ChEBI" id="CHEBI:597326"/>
    </cofactor>
</comment>
<dbReference type="FunFam" id="3.90.1150.10:FF:000001">
    <property type="entry name" value="Aspartate aminotransferase"/>
    <property type="match status" value="1"/>
</dbReference>
<keyword evidence="11" id="KW-0472">Membrane</keyword>
<dbReference type="FunFam" id="3.40.640.10:FF:000026">
    <property type="entry name" value="Aspartate aminotransferase"/>
    <property type="match status" value="1"/>
</dbReference>
<gene>
    <name evidence="13" type="ORF">G5714_007854</name>
</gene>
<organism evidence="13 14">
    <name type="scientific">Onychostoma macrolepis</name>
    <dbReference type="NCBI Taxonomy" id="369639"/>
    <lineage>
        <taxon>Eukaryota</taxon>
        <taxon>Metazoa</taxon>
        <taxon>Chordata</taxon>
        <taxon>Craniata</taxon>
        <taxon>Vertebrata</taxon>
        <taxon>Euteleostomi</taxon>
        <taxon>Actinopterygii</taxon>
        <taxon>Neopterygii</taxon>
        <taxon>Teleostei</taxon>
        <taxon>Ostariophysi</taxon>
        <taxon>Cypriniformes</taxon>
        <taxon>Cyprinidae</taxon>
        <taxon>Acrossocheilinae</taxon>
        <taxon>Onychostoma</taxon>
    </lineage>
</organism>
<dbReference type="EC" id="2.6.1.1" evidence="10"/>
<evidence type="ECO:0000256" key="11">
    <source>
        <dbReference type="SAM" id="Phobius"/>
    </source>
</evidence>
<sequence>MGNDKTDAESILLQYYKRNIRYILRKPAQEWSCHAAFFFMKAHSCSLTAACLFPVCASAAAAAAMALLKTSRFISSVGSLTPSLATLPIRASSWWTEVQMGPPDPILGVTEAYKRDTNSKKMNLGVGAYRDDNGKPYVLNCVRKAEDLIASKMLDKEYLAIGGLGDFSKACAELALGPDSEVLKSKRSITVQTISGTGSLRIGANFLSRFHTAAKDVYLPKPSWGNHTPIFRDAGMQLKAYRYYDPATCGFDFTGALDDISKIPEHSIIMLHACAHNPTGVDPRPEQWKELSAVIKKKKLLVFFDMAYQGFASGDIDRDAWAVRYFIDQGHNVLLSQSFAKNMGLYGERVGGFTVVCADAEEAKRVESQLKILIRPIYSNPPMNGARIASTILNTPELRSTWLEEVKGMADRIIKMREMLVTNLKNEGSTHNWQHVIDQIGMFCFTGLKPEQVERLTKEFSVYMTKDGRISVAGVTSGNVGYLAHAIHQVTK</sequence>
<comment type="miscellaneous">
    <text evidence="10">In eukaryotes there are cytoplasmic, mitochondrial and chloroplastic isozymes.</text>
</comment>
<keyword evidence="7" id="KW-0663">Pyridoxal phosphate</keyword>
<protein>
    <recommendedName>
        <fullName evidence="10">Aspartate aminotransferase</fullName>
        <ecNumber evidence="10">2.6.1.1</ecNumber>
    </recommendedName>
</protein>
<dbReference type="GO" id="GO:0006533">
    <property type="term" value="P:L-aspartate catabolic process"/>
    <property type="evidence" value="ECO:0007669"/>
    <property type="project" value="TreeGrafter"/>
</dbReference>
<dbReference type="Proteomes" id="UP000579812">
    <property type="component" value="Unassembled WGS sequence"/>
</dbReference>
<evidence type="ECO:0000256" key="1">
    <source>
        <dbReference type="ARBA" id="ARBA00001933"/>
    </source>
</evidence>
<dbReference type="CDD" id="cd00609">
    <property type="entry name" value="AAT_like"/>
    <property type="match status" value="1"/>
</dbReference>
<evidence type="ECO:0000313" key="14">
    <source>
        <dbReference type="Proteomes" id="UP000579812"/>
    </source>
</evidence>
<dbReference type="InterPro" id="IPR000796">
    <property type="entry name" value="Asp_trans"/>
</dbReference>
<dbReference type="PANTHER" id="PTHR11879">
    <property type="entry name" value="ASPARTATE AMINOTRANSFERASE"/>
    <property type="match status" value="1"/>
</dbReference>
<dbReference type="EMBL" id="JAAMOB010000007">
    <property type="protein sequence ID" value="KAF4110823.1"/>
    <property type="molecule type" value="Genomic_DNA"/>
</dbReference>
<feature type="transmembrane region" description="Helical" evidence="11">
    <location>
        <begin position="47"/>
        <end position="68"/>
    </location>
</feature>
<comment type="subcellular location">
    <subcellularLocation>
        <location evidence="2">Mitochondrion matrix</location>
    </subcellularLocation>
</comment>
<evidence type="ECO:0000259" key="12">
    <source>
        <dbReference type="Pfam" id="PF00155"/>
    </source>
</evidence>
<keyword evidence="11" id="KW-0812">Transmembrane</keyword>
<evidence type="ECO:0000256" key="2">
    <source>
        <dbReference type="ARBA" id="ARBA00004305"/>
    </source>
</evidence>
<dbReference type="OrthoDB" id="6752799at2759"/>
<dbReference type="FunFam" id="3.90.1150.10:FF:000160">
    <property type="entry name" value="Similar to aspartate aminotransferase"/>
    <property type="match status" value="1"/>
</dbReference>
<dbReference type="PRINTS" id="PR00799">
    <property type="entry name" value="TRANSAMINASE"/>
</dbReference>
<dbReference type="InterPro" id="IPR004838">
    <property type="entry name" value="NHTrfase_class1_PyrdxlP-BS"/>
</dbReference>
<dbReference type="GO" id="GO:0030170">
    <property type="term" value="F:pyridoxal phosphate binding"/>
    <property type="evidence" value="ECO:0007669"/>
    <property type="project" value="InterPro"/>
</dbReference>
<dbReference type="InterPro" id="IPR004839">
    <property type="entry name" value="Aminotransferase_I/II_large"/>
</dbReference>
<dbReference type="SUPFAM" id="SSF53383">
    <property type="entry name" value="PLP-dependent transferases"/>
    <property type="match status" value="1"/>
</dbReference>
<feature type="domain" description="Aminotransferase class I/classII large" evidence="12">
    <location>
        <begin position="120"/>
        <end position="487"/>
    </location>
</feature>
<evidence type="ECO:0000256" key="4">
    <source>
        <dbReference type="ARBA" id="ARBA00011738"/>
    </source>
</evidence>
<dbReference type="InterPro" id="IPR015422">
    <property type="entry name" value="PyrdxlP-dep_Trfase_small"/>
</dbReference>
<accession>A0A7J6CWA6</accession>
<dbReference type="NCBIfam" id="NF006719">
    <property type="entry name" value="PRK09257.1"/>
    <property type="match status" value="1"/>
</dbReference>
<dbReference type="AlphaFoldDB" id="A0A7J6CWA6"/>
<keyword evidence="11" id="KW-1133">Transmembrane helix</keyword>
<proteinExistence type="inferred from homology"/>
<dbReference type="PROSITE" id="PS00105">
    <property type="entry name" value="AA_TRANSFER_CLASS_1"/>
    <property type="match status" value="1"/>
</dbReference>
<name>A0A7J6CWA6_9TELE</name>
<dbReference type="InterPro" id="IPR015421">
    <property type="entry name" value="PyrdxlP-dep_Trfase_major"/>
</dbReference>
<comment type="catalytic activity">
    <reaction evidence="9 10">
        <text>L-aspartate + 2-oxoglutarate = oxaloacetate + L-glutamate</text>
        <dbReference type="Rhea" id="RHEA:21824"/>
        <dbReference type="ChEBI" id="CHEBI:16452"/>
        <dbReference type="ChEBI" id="CHEBI:16810"/>
        <dbReference type="ChEBI" id="CHEBI:29985"/>
        <dbReference type="ChEBI" id="CHEBI:29991"/>
        <dbReference type="EC" id="2.6.1.1"/>
    </reaction>
</comment>
<dbReference type="Gene3D" id="3.40.640.10">
    <property type="entry name" value="Type I PLP-dependent aspartate aminotransferase-like (Major domain)"/>
    <property type="match status" value="1"/>
</dbReference>
<comment type="caution">
    <text evidence="13">The sequence shown here is derived from an EMBL/GenBank/DDBJ whole genome shotgun (WGS) entry which is preliminary data.</text>
</comment>
<evidence type="ECO:0000256" key="9">
    <source>
        <dbReference type="ARBA" id="ARBA00049185"/>
    </source>
</evidence>
<dbReference type="PANTHER" id="PTHR11879:SF22">
    <property type="entry name" value="ASPARTATE AMINOTRANSFERASE, MITOCHONDRIAL"/>
    <property type="match status" value="1"/>
</dbReference>
<comment type="subunit">
    <text evidence="4 10">Homodimer.</text>
</comment>
<keyword evidence="5 10" id="KW-0032">Aminotransferase</keyword>
<evidence type="ECO:0000256" key="6">
    <source>
        <dbReference type="ARBA" id="ARBA00022679"/>
    </source>
</evidence>
<evidence type="ECO:0000256" key="8">
    <source>
        <dbReference type="ARBA" id="ARBA00023128"/>
    </source>
</evidence>
<reference evidence="13 14" key="1">
    <citation type="submission" date="2020-04" db="EMBL/GenBank/DDBJ databases">
        <title>Chromosome-level genome assembly of a cyprinid fish Onychostoma macrolepis by integration of Nanopore Sequencing, Bionano and Hi-C technology.</title>
        <authorList>
            <person name="Wang D."/>
        </authorList>
    </citation>
    <scope>NUCLEOTIDE SEQUENCE [LARGE SCALE GENOMIC DNA]</scope>
    <source>
        <strain evidence="13">SWU-2019</strain>
        <tissue evidence="13">Muscle</tissue>
    </source>
</reference>
<evidence type="ECO:0000313" key="13">
    <source>
        <dbReference type="EMBL" id="KAF4110823.1"/>
    </source>
</evidence>
<comment type="similarity">
    <text evidence="3">Belongs to the class-I pyridoxal-phosphate-dependent aminotransferase family.</text>
</comment>
<evidence type="ECO:0000256" key="5">
    <source>
        <dbReference type="ARBA" id="ARBA00022576"/>
    </source>
</evidence>
<dbReference type="Pfam" id="PF00155">
    <property type="entry name" value="Aminotran_1_2"/>
    <property type="match status" value="1"/>
</dbReference>
<dbReference type="InterPro" id="IPR015424">
    <property type="entry name" value="PyrdxlP-dep_Trfase"/>
</dbReference>
<dbReference type="GO" id="GO:0004069">
    <property type="term" value="F:L-aspartate:2-oxoglutarate aminotransferase activity"/>
    <property type="evidence" value="ECO:0007669"/>
    <property type="project" value="UniProtKB-EC"/>
</dbReference>
<dbReference type="Gene3D" id="3.90.1150.10">
    <property type="entry name" value="Aspartate Aminotransferase, domain 1"/>
    <property type="match status" value="1"/>
</dbReference>
<keyword evidence="8" id="KW-0496">Mitochondrion</keyword>
<dbReference type="GO" id="GO:0005759">
    <property type="term" value="C:mitochondrial matrix"/>
    <property type="evidence" value="ECO:0007669"/>
    <property type="project" value="UniProtKB-SubCell"/>
</dbReference>
<evidence type="ECO:0000256" key="7">
    <source>
        <dbReference type="ARBA" id="ARBA00022898"/>
    </source>
</evidence>
<evidence type="ECO:0000256" key="3">
    <source>
        <dbReference type="ARBA" id="ARBA00007441"/>
    </source>
</evidence>
<evidence type="ECO:0000256" key="10">
    <source>
        <dbReference type="RuleBase" id="RU000480"/>
    </source>
</evidence>
<keyword evidence="14" id="KW-1185">Reference proteome</keyword>
<keyword evidence="6 10" id="KW-0808">Transferase</keyword>